<keyword evidence="4" id="KW-1185">Reference proteome</keyword>
<dbReference type="InterPro" id="IPR057135">
    <property type="entry name" value="At4g27190-like_LRR"/>
</dbReference>
<dbReference type="AlphaFoldDB" id="A0A6A6L2B3"/>
<comment type="caution">
    <text evidence="3">The sequence shown here is derived from an EMBL/GenBank/DDBJ whole genome shotgun (WGS) entry which is preliminary data.</text>
</comment>
<name>A0A6A6L2B3_HEVBR</name>
<feature type="domain" description="Disease resistance protein At4g27190-like leucine-rich repeats" evidence="2">
    <location>
        <begin position="58"/>
        <end position="160"/>
    </location>
</feature>
<dbReference type="PANTHER" id="PTHR33463">
    <property type="entry name" value="NB-ARC DOMAIN-CONTAINING PROTEIN-RELATED"/>
    <property type="match status" value="1"/>
</dbReference>
<feature type="domain" description="Disease resistance protein At4g27190-like leucine-rich repeats" evidence="2">
    <location>
        <begin position="324"/>
        <end position="464"/>
    </location>
</feature>
<proteinExistence type="predicted"/>
<gene>
    <name evidence="3" type="ORF">GH714_012129</name>
</gene>
<dbReference type="SUPFAM" id="SSF52058">
    <property type="entry name" value="L domain-like"/>
    <property type="match status" value="2"/>
</dbReference>
<evidence type="ECO:0000313" key="4">
    <source>
        <dbReference type="Proteomes" id="UP000467840"/>
    </source>
</evidence>
<evidence type="ECO:0000256" key="1">
    <source>
        <dbReference type="ARBA" id="ARBA00022821"/>
    </source>
</evidence>
<dbReference type="EMBL" id="JAAGAX010000013">
    <property type="protein sequence ID" value="KAF2294515.1"/>
    <property type="molecule type" value="Genomic_DNA"/>
</dbReference>
<accession>A0A6A6L2B3</accession>
<keyword evidence="1" id="KW-0611">Plant defense</keyword>
<evidence type="ECO:0000313" key="3">
    <source>
        <dbReference type="EMBL" id="KAF2294515.1"/>
    </source>
</evidence>
<feature type="domain" description="Disease resistance protein At4g27190-like leucine-rich repeats" evidence="2">
    <location>
        <begin position="909"/>
        <end position="1034"/>
    </location>
</feature>
<feature type="domain" description="Disease resistance protein At4g27190-like leucine-rich repeats" evidence="2">
    <location>
        <begin position="1035"/>
        <end position="1110"/>
    </location>
</feature>
<dbReference type="Gene3D" id="3.80.10.10">
    <property type="entry name" value="Ribonuclease Inhibitor"/>
    <property type="match status" value="5"/>
</dbReference>
<feature type="domain" description="Disease resistance protein At4g27190-like leucine-rich repeats" evidence="2">
    <location>
        <begin position="585"/>
        <end position="650"/>
    </location>
</feature>
<dbReference type="InterPro" id="IPR032675">
    <property type="entry name" value="LRR_dom_sf"/>
</dbReference>
<evidence type="ECO:0000259" key="2">
    <source>
        <dbReference type="Pfam" id="PF23247"/>
    </source>
</evidence>
<sequence length="1153" mass="131493">MKIKTAMKVVEFNQLRSLKLYDLRHLRSIRSKMKKAPPGIESRHKQILTADEPAVEEFLSEELSLFNRMVTFSNLEKLSLYEIHEMKKSSNLEESFSCEGFTLVRNLKLFTVDNLKQIWDQDSRLKPILQHLETLSVIHCNSLINIVPSSSSFLNLATLEMTYFQASKFPELWHGGIQGRLFHNVRSLTVDQCAISDIPVPANLLQFLNKLEKLQVEYCDSAEIVFDLEGLSVDDGHTELLPQLKSSNLEESFSCEGFTLVRNLKLFTVDNLKQIWDQDSRLKPILQHLETLSVIHCNSLINIVPSSSSFLNLATLEMTYFQASKFPELWHGGIQGRLFHNVRSLTVDQCAISDIPVPANLLQFLNKLEKLQVEYCDSAEIVFDLEGLSVDDGHTELLPQLSKLHLSNLPMLRHLWNKDPLGILEFNNLRLLHVENCNSLKNIFTWSTALCLMQLEEIKLSNCNTIEEIIEKEGPEKATSSANKMILPSLKFVDLECLPKFSSFYSGLSNLECLSLKKLSIYECPSMKNVFGTLVRLHRPNTNDEGREQRLDNDGFDTPLTTPFCPKSLILLSSSYFHLKDSSVTKKISLHCHGLKLKNLDDLKHVWESDCQLHNPLFQSLEDLEIESCGNLIFLVPSSASFRNLKALKVAFEGIYDVQLSNFPMLKEKWHGQFPFKNLKHLGKLVVDDCAFFSNAVSSNLLKYLFLSKMKNELVVERCDSVEELFDLEGLNADEGDVGLLNYLNELRLIDLPRLRHLWNDDPQGILSFKNLTLLQVQNCSSLTNIFTLSMASGLVNLQHMELKRCILVEHIITKEADEEVVKDKIMFPSMKSISLECLPNLSSFYSARDFLKCPSLKRIDMVGCPNMELLASKFCEDQDLSMIAEGNEEEFTMGTLFFPLQPLLAGSLEELRVEYNTMKDMWSQADFLSGLKGIELTCFSNDSTLLPSYFFQSLPDLEKLVLSDASFEEIIFHEEIISKETRAGLVKLKELKLSKLPRLKHLMDAKLLTVFQYLETLEVLECGRLEILVPSSVSFQNLKTLEVSNCQRLVNLISSSTARSLERLRKMKIEKCELIQEIIVTEADKDEEEEICFGQLKCLELQHLPSLSSFCSGVVTKLEDAYLGHKRWIPSPPKVEKLQSVYNAATLADKRR</sequence>
<dbReference type="PANTHER" id="PTHR33463:SF147">
    <property type="entry name" value="NB-ARC DOMAIN-CONTAINING PROTEIN"/>
    <property type="match status" value="1"/>
</dbReference>
<organism evidence="3 4">
    <name type="scientific">Hevea brasiliensis</name>
    <name type="common">Para rubber tree</name>
    <name type="synonym">Siphonia brasiliensis</name>
    <dbReference type="NCBI Taxonomy" id="3981"/>
    <lineage>
        <taxon>Eukaryota</taxon>
        <taxon>Viridiplantae</taxon>
        <taxon>Streptophyta</taxon>
        <taxon>Embryophyta</taxon>
        <taxon>Tracheophyta</taxon>
        <taxon>Spermatophyta</taxon>
        <taxon>Magnoliopsida</taxon>
        <taxon>eudicotyledons</taxon>
        <taxon>Gunneridae</taxon>
        <taxon>Pentapetalae</taxon>
        <taxon>rosids</taxon>
        <taxon>fabids</taxon>
        <taxon>Malpighiales</taxon>
        <taxon>Euphorbiaceae</taxon>
        <taxon>Crotonoideae</taxon>
        <taxon>Micrandreae</taxon>
        <taxon>Hevea</taxon>
    </lineage>
</organism>
<dbReference type="Pfam" id="PF23247">
    <property type="entry name" value="LRR_RPS2"/>
    <property type="match status" value="7"/>
</dbReference>
<dbReference type="Proteomes" id="UP000467840">
    <property type="component" value="Chromosome 7"/>
</dbReference>
<feature type="domain" description="Disease resistance protein At4g27190-like leucine-rich repeats" evidence="2">
    <location>
        <begin position="657"/>
        <end position="806"/>
    </location>
</feature>
<reference evidence="3 4" key="1">
    <citation type="journal article" date="2020" name="Mol. Plant">
        <title>The Chromosome-Based Rubber Tree Genome Provides New Insights into Spurge Genome Evolution and Rubber Biosynthesis.</title>
        <authorList>
            <person name="Liu J."/>
            <person name="Shi C."/>
            <person name="Shi C.C."/>
            <person name="Li W."/>
            <person name="Zhang Q.J."/>
            <person name="Zhang Y."/>
            <person name="Li K."/>
            <person name="Lu H.F."/>
            <person name="Shi C."/>
            <person name="Zhu S.T."/>
            <person name="Xiao Z.Y."/>
            <person name="Nan H."/>
            <person name="Yue Y."/>
            <person name="Zhu X.G."/>
            <person name="Wu Y."/>
            <person name="Hong X.N."/>
            <person name="Fan G.Y."/>
            <person name="Tong Y."/>
            <person name="Zhang D."/>
            <person name="Mao C.L."/>
            <person name="Liu Y.L."/>
            <person name="Hao S.J."/>
            <person name="Liu W.Q."/>
            <person name="Lv M.Q."/>
            <person name="Zhang H.B."/>
            <person name="Liu Y."/>
            <person name="Hu-Tang G.R."/>
            <person name="Wang J.P."/>
            <person name="Wang J.H."/>
            <person name="Sun Y.H."/>
            <person name="Ni S.B."/>
            <person name="Chen W.B."/>
            <person name="Zhang X.C."/>
            <person name="Jiao Y.N."/>
            <person name="Eichler E.E."/>
            <person name="Li G.H."/>
            <person name="Liu X."/>
            <person name="Gao L.Z."/>
        </authorList>
    </citation>
    <scope>NUCLEOTIDE SEQUENCE [LARGE SCALE GENOMIC DNA]</scope>
    <source>
        <strain evidence="4">cv. GT1</strain>
        <tissue evidence="3">Leaf</tissue>
    </source>
</reference>
<protein>
    <recommendedName>
        <fullName evidence="2">Disease resistance protein At4g27190-like leucine-rich repeats domain-containing protein</fullName>
    </recommendedName>
</protein>
<feature type="domain" description="Disease resistance protein At4g27190-like leucine-rich repeats" evidence="2">
    <location>
        <begin position="167"/>
        <end position="317"/>
    </location>
</feature>
<dbReference type="SUPFAM" id="SSF52047">
    <property type="entry name" value="RNI-like"/>
    <property type="match status" value="1"/>
</dbReference>
<dbReference type="InterPro" id="IPR050905">
    <property type="entry name" value="Plant_NBS-LRR"/>
</dbReference>